<evidence type="ECO:0008006" key="3">
    <source>
        <dbReference type="Google" id="ProtNLM"/>
    </source>
</evidence>
<evidence type="ECO:0000313" key="2">
    <source>
        <dbReference type="Proteomes" id="UP000176451"/>
    </source>
</evidence>
<name>A0A1F5EFC2_9BACT</name>
<dbReference type="EMBL" id="MEZV01000045">
    <property type="protein sequence ID" value="OGD66088.1"/>
    <property type="molecule type" value="Genomic_DNA"/>
</dbReference>
<comment type="caution">
    <text evidence="1">The sequence shown here is derived from an EMBL/GenBank/DDBJ whole genome shotgun (WGS) entry which is preliminary data.</text>
</comment>
<sequence>MTSLQVSLPYNLARRISSLAPKKDEQQQLVVQAIRYYLSDIWYEGEIAKRKRALEIIKKLAIKSGNWDGTAEIIKWREKR</sequence>
<dbReference type="STRING" id="1797469.A3F08_02025"/>
<dbReference type="AlphaFoldDB" id="A0A1F5EFC2"/>
<organism evidence="1 2">
    <name type="scientific">Candidatus Berkelbacteria bacterium RIFCSPHIGHO2_12_FULL_36_9</name>
    <dbReference type="NCBI Taxonomy" id="1797469"/>
    <lineage>
        <taxon>Bacteria</taxon>
        <taxon>Candidatus Berkelbacteria</taxon>
    </lineage>
</organism>
<dbReference type="Proteomes" id="UP000176451">
    <property type="component" value="Unassembled WGS sequence"/>
</dbReference>
<reference evidence="1 2" key="1">
    <citation type="journal article" date="2016" name="Nat. Commun.">
        <title>Thousands of microbial genomes shed light on interconnected biogeochemical processes in an aquifer system.</title>
        <authorList>
            <person name="Anantharaman K."/>
            <person name="Brown C.T."/>
            <person name="Hug L.A."/>
            <person name="Sharon I."/>
            <person name="Castelle C.J."/>
            <person name="Probst A.J."/>
            <person name="Thomas B.C."/>
            <person name="Singh A."/>
            <person name="Wilkins M.J."/>
            <person name="Karaoz U."/>
            <person name="Brodie E.L."/>
            <person name="Williams K.H."/>
            <person name="Hubbard S.S."/>
            <person name="Banfield J.F."/>
        </authorList>
    </citation>
    <scope>NUCLEOTIDE SEQUENCE [LARGE SCALE GENOMIC DNA]</scope>
</reference>
<accession>A0A1F5EFC2</accession>
<evidence type="ECO:0000313" key="1">
    <source>
        <dbReference type="EMBL" id="OGD66088.1"/>
    </source>
</evidence>
<gene>
    <name evidence="1" type="ORF">A3F08_02025</name>
</gene>
<protein>
    <recommendedName>
        <fullName evidence="3">CopG family transcriptional regulator</fullName>
    </recommendedName>
</protein>
<proteinExistence type="predicted"/>